<keyword evidence="4" id="KW-1133">Transmembrane helix</keyword>
<dbReference type="PANTHER" id="PTHR43630:SF1">
    <property type="entry name" value="POLY-BETA-1,6-N-ACETYL-D-GLUCOSAMINE SYNTHASE"/>
    <property type="match status" value="1"/>
</dbReference>
<dbReference type="EMBL" id="VWAG01000016">
    <property type="protein sequence ID" value="KAA5257234.1"/>
    <property type="molecule type" value="Genomic_DNA"/>
</dbReference>
<reference evidence="11 12" key="2">
    <citation type="journal article" date="2019" name="Nat. Med.">
        <title>A library of human gut bacterial isolates paired with longitudinal multiomics data enables mechanistic microbiome research.</title>
        <authorList>
            <person name="Poyet M."/>
            <person name="Groussin M."/>
            <person name="Gibbons S.M."/>
            <person name="Avila-Pacheco J."/>
            <person name="Jiang X."/>
            <person name="Kearney S.M."/>
            <person name="Perrotta A.R."/>
            <person name="Berdy B."/>
            <person name="Zhao S."/>
            <person name="Lieberman T.D."/>
            <person name="Swanson P.K."/>
            <person name="Smith M."/>
            <person name="Roesemann S."/>
            <person name="Alexander J.E."/>
            <person name="Rich S.A."/>
            <person name="Livny J."/>
            <person name="Vlamakis H."/>
            <person name="Clish C."/>
            <person name="Bullock K."/>
            <person name="Deik A."/>
            <person name="Scott J."/>
            <person name="Pierce K.A."/>
            <person name="Xavier R.J."/>
            <person name="Alm E.J."/>
        </authorList>
    </citation>
    <scope>NUCLEOTIDE SEQUENCE [LARGE SCALE GENOMIC DNA]</scope>
    <source>
        <strain evidence="9 12">BIOML-A2</strain>
        <strain evidence="8 11">BIOML-A6</strain>
    </source>
</reference>
<comment type="similarity">
    <text evidence="1">Belongs to the glycosyltransferase 2 family.</text>
</comment>
<evidence type="ECO:0000313" key="11">
    <source>
        <dbReference type="Proteomes" id="UP000421791"/>
    </source>
</evidence>
<reference evidence="7 10" key="1">
    <citation type="submission" date="2015-09" db="EMBL/GenBank/DDBJ databases">
        <authorList>
            <consortium name="Pathogen Informatics"/>
        </authorList>
    </citation>
    <scope>NUCLEOTIDE SEQUENCE [LARGE SCALE GENOMIC DNA]</scope>
    <source>
        <strain evidence="7 10">2789STDY5608840</strain>
    </source>
</reference>
<dbReference type="EC" id="2.4.1.-" evidence="7"/>
<dbReference type="Proteomes" id="UP000095517">
    <property type="component" value="Unassembled WGS sequence"/>
</dbReference>
<dbReference type="Gene3D" id="3.90.550.10">
    <property type="entry name" value="Spore Coat Polysaccharide Biosynthesis Protein SpsA, Chain A"/>
    <property type="match status" value="1"/>
</dbReference>
<dbReference type="CDD" id="cd06423">
    <property type="entry name" value="CESA_like"/>
    <property type="match status" value="1"/>
</dbReference>
<keyword evidence="2 7" id="KW-0328">Glycosyltransferase</keyword>
<keyword evidence="4" id="KW-0812">Transmembrane</keyword>
<dbReference type="GO" id="GO:0016757">
    <property type="term" value="F:glycosyltransferase activity"/>
    <property type="evidence" value="ECO:0007669"/>
    <property type="project" value="UniProtKB-KW"/>
</dbReference>
<dbReference type="SUPFAM" id="SSF53448">
    <property type="entry name" value="Nucleotide-diphospho-sugar transferases"/>
    <property type="match status" value="1"/>
</dbReference>
<dbReference type="Proteomes" id="UP000421791">
    <property type="component" value="Unassembled WGS sequence"/>
</dbReference>
<feature type="transmembrane region" description="Helical" evidence="4">
    <location>
        <begin position="349"/>
        <end position="378"/>
    </location>
</feature>
<evidence type="ECO:0000256" key="1">
    <source>
        <dbReference type="ARBA" id="ARBA00006739"/>
    </source>
</evidence>
<evidence type="ECO:0000256" key="2">
    <source>
        <dbReference type="ARBA" id="ARBA00022676"/>
    </source>
</evidence>
<dbReference type="GeneID" id="92989525"/>
<organism evidence="7 10">
    <name type="scientific">Bacteroides finegoldii</name>
    <dbReference type="NCBI Taxonomy" id="338188"/>
    <lineage>
        <taxon>Bacteria</taxon>
        <taxon>Pseudomonadati</taxon>
        <taxon>Bacteroidota</taxon>
        <taxon>Bacteroidia</taxon>
        <taxon>Bacteroidales</taxon>
        <taxon>Bacteroidaceae</taxon>
        <taxon>Bacteroides</taxon>
    </lineage>
</organism>
<dbReference type="InterPro" id="IPR029044">
    <property type="entry name" value="Nucleotide-diphossugar_trans"/>
</dbReference>
<dbReference type="InterPro" id="IPR001173">
    <property type="entry name" value="Glyco_trans_2-like"/>
</dbReference>
<dbReference type="RefSeq" id="WP_007749815.1">
    <property type="nucleotide sequence ID" value="NZ_CABIXA010000004.1"/>
</dbReference>
<proteinExistence type="inferred from homology"/>
<gene>
    <name evidence="7" type="primary">icaA_1</name>
    <name evidence="7" type="ORF">ERS852397_00896</name>
    <name evidence="9" type="ORF">F2Z09_10595</name>
    <name evidence="8" type="ORF">F2Z22_09440</name>
</gene>
<feature type="transmembrane region" description="Helical" evidence="4">
    <location>
        <begin position="390"/>
        <end position="413"/>
    </location>
</feature>
<feature type="transmembrane region" description="Helical" evidence="4">
    <location>
        <begin position="12"/>
        <end position="35"/>
    </location>
</feature>
<dbReference type="EMBL" id="VWAK01000012">
    <property type="protein sequence ID" value="KAA5230448.1"/>
    <property type="molecule type" value="Genomic_DNA"/>
</dbReference>
<dbReference type="AlphaFoldDB" id="A0A174A559"/>
<accession>A0A174A559</accession>
<dbReference type="EMBL" id="CYZH01000004">
    <property type="protein sequence ID" value="CUN83029.1"/>
    <property type="molecule type" value="Genomic_DNA"/>
</dbReference>
<evidence type="ECO:0000313" key="8">
    <source>
        <dbReference type="EMBL" id="KAA5230448.1"/>
    </source>
</evidence>
<evidence type="ECO:0000313" key="9">
    <source>
        <dbReference type="EMBL" id="KAA5257234.1"/>
    </source>
</evidence>
<evidence type="ECO:0000259" key="6">
    <source>
        <dbReference type="Pfam" id="PF13632"/>
    </source>
</evidence>
<name>A0A174A559_9BACE</name>
<feature type="transmembrane region" description="Helical" evidence="4">
    <location>
        <begin position="425"/>
        <end position="451"/>
    </location>
</feature>
<evidence type="ECO:0000313" key="12">
    <source>
        <dbReference type="Proteomes" id="UP000440198"/>
    </source>
</evidence>
<protein>
    <submittedName>
        <fullName evidence="8">Glycosyltransferase family 2 protein</fullName>
    </submittedName>
    <submittedName>
        <fullName evidence="7">Glycosyltransferases, probably involved in cell wall biogenesis</fullName>
        <ecNumber evidence="7">2.4.1.-</ecNumber>
    </submittedName>
</protein>
<dbReference type="Proteomes" id="UP000440198">
    <property type="component" value="Unassembled WGS sequence"/>
</dbReference>
<dbReference type="STRING" id="338188.ERS852397_00896"/>
<feature type="domain" description="Glycosyltransferase 2-like" evidence="6">
    <location>
        <begin position="236"/>
        <end position="390"/>
    </location>
</feature>
<evidence type="ECO:0000256" key="3">
    <source>
        <dbReference type="ARBA" id="ARBA00022679"/>
    </source>
</evidence>
<dbReference type="PANTHER" id="PTHR43630">
    <property type="entry name" value="POLY-BETA-1,6-N-ACETYL-D-GLUCOSAMINE SYNTHASE"/>
    <property type="match status" value="1"/>
</dbReference>
<evidence type="ECO:0000313" key="10">
    <source>
        <dbReference type="Proteomes" id="UP000095517"/>
    </source>
</evidence>
<dbReference type="Pfam" id="PF13632">
    <property type="entry name" value="Glyco_trans_2_3"/>
    <property type="match status" value="1"/>
</dbReference>
<feature type="domain" description="Glycosyltransferase 2-like" evidence="5">
    <location>
        <begin position="61"/>
        <end position="199"/>
    </location>
</feature>
<keyword evidence="3 7" id="KW-0808">Transferase</keyword>
<dbReference type="Pfam" id="PF00535">
    <property type="entry name" value="Glycos_transf_2"/>
    <property type="match status" value="1"/>
</dbReference>
<evidence type="ECO:0000259" key="5">
    <source>
        <dbReference type="Pfam" id="PF00535"/>
    </source>
</evidence>
<keyword evidence="12" id="KW-1185">Reference proteome</keyword>
<keyword evidence="4" id="KW-0472">Membrane</keyword>
<evidence type="ECO:0000256" key="4">
    <source>
        <dbReference type="SAM" id="Phobius"/>
    </source>
</evidence>
<evidence type="ECO:0000313" key="7">
    <source>
        <dbReference type="EMBL" id="CUN83029.1"/>
    </source>
</evidence>
<sequence>MKDILFTFFNYFVFFYTSMLAISFIVFAFLSFISLKRRKDYYVESYVRKIIKESPYTPGVSVIAPAYNEEKTIIDNVNSMLALEYPVFEVIIVNDGSTDKTLEKITEYYELIEVPYAYIERIKTKPFKRLLKSTNPKYSRLIVVDKENGGTKADASNAGINASSYPYFICTDVDCILEKYALYRCISPIISSDKQVIAVSGTMLMANGCVVKDGQIVDVKTPRTPIPLFQNLEYMRSYLIGKMGWSAINGMPNVSGGFGLFDRSVAIAAGGYDGTSFAEDMDMITRMVGYMCDFSRPYKIVQIPDTCCWTEGPPNLAMLYRQRTRWARGLFQTLSVHHKMIFKKTYKQMGLLTLPYMFIFEFLAPIIEVTGFSVFIYLAFTGAVNWNTAWMIYLTIYVFCQFLSIVVITYDYYVGMLYKRGYEYLWIIIASILEPIFYHPIITFCSLRGYLSYLTKRDFKWKKMERTGFKQKTGNANEEDTKVNPEPATI</sequence>